<dbReference type="Gene3D" id="3.30.110.170">
    <property type="entry name" value="Protein of unknown function (DUF541), domain 1"/>
    <property type="match status" value="1"/>
</dbReference>
<dbReference type="KEGG" id="slut:H9L13_12365"/>
<sequence>MTRVLLAAAAAALGALALTSGANAQPTAAIAQSISGTRLDVSATGDATRVPDIANINAGVVTRAASARAALAQNAARMERVRAALKRAGIADRDIQTSNISLNPEYRYVQDRAPTLTGYTASNQVNVRFRDIAKTGDILDALVAEGANQINGPTLSIDEPEGALNEARTKALAAGRARAELYARALNMRVVRLLSVSESGNRGFQPPVPVMMEARAASSDASTKIDPGEQKLSITLGMVFELQ</sequence>
<evidence type="ECO:0000313" key="2">
    <source>
        <dbReference type="EMBL" id="QNN67370.1"/>
    </source>
</evidence>
<dbReference type="InterPro" id="IPR007497">
    <property type="entry name" value="SIMPL/DUF541"/>
</dbReference>
<organism evidence="2 3">
    <name type="scientific">Sphingomonas lutea</name>
    <dbReference type="NCBI Taxonomy" id="1045317"/>
    <lineage>
        <taxon>Bacteria</taxon>
        <taxon>Pseudomonadati</taxon>
        <taxon>Pseudomonadota</taxon>
        <taxon>Alphaproteobacteria</taxon>
        <taxon>Sphingomonadales</taxon>
        <taxon>Sphingomonadaceae</taxon>
        <taxon>Sphingomonas</taxon>
    </lineage>
</organism>
<keyword evidence="1" id="KW-0732">Signal</keyword>
<dbReference type="PANTHER" id="PTHR34387">
    <property type="entry name" value="SLR1258 PROTEIN"/>
    <property type="match status" value="1"/>
</dbReference>
<keyword evidence="3" id="KW-1185">Reference proteome</keyword>
<dbReference type="EMBL" id="CP060718">
    <property type="protein sequence ID" value="QNN67370.1"/>
    <property type="molecule type" value="Genomic_DNA"/>
</dbReference>
<accession>A0A7G9SHP5</accession>
<gene>
    <name evidence="2" type="ORF">H9L13_12365</name>
</gene>
<proteinExistence type="predicted"/>
<feature type="chain" id="PRO_5028898371" evidence="1">
    <location>
        <begin position="25"/>
        <end position="243"/>
    </location>
</feature>
<evidence type="ECO:0000256" key="1">
    <source>
        <dbReference type="SAM" id="SignalP"/>
    </source>
</evidence>
<dbReference type="GO" id="GO:0006974">
    <property type="term" value="P:DNA damage response"/>
    <property type="evidence" value="ECO:0007669"/>
    <property type="project" value="TreeGrafter"/>
</dbReference>
<protein>
    <submittedName>
        <fullName evidence="2">SIMPL domain-containing protein</fullName>
    </submittedName>
</protein>
<dbReference type="AlphaFoldDB" id="A0A7G9SHP5"/>
<dbReference type="PANTHER" id="PTHR34387:SF1">
    <property type="entry name" value="PERIPLASMIC IMMUNOGENIC PROTEIN"/>
    <property type="match status" value="1"/>
</dbReference>
<dbReference type="InterPro" id="IPR052022">
    <property type="entry name" value="26kDa_periplasmic_antigen"/>
</dbReference>
<feature type="signal peptide" evidence="1">
    <location>
        <begin position="1"/>
        <end position="24"/>
    </location>
</feature>
<name>A0A7G9SHP5_9SPHN</name>
<reference evidence="2 3" key="1">
    <citation type="submission" date="2020-08" db="EMBL/GenBank/DDBJ databases">
        <title>Genome sequence of Sphingomonas lutea KCTC 23642T.</title>
        <authorList>
            <person name="Hyun D.-W."/>
            <person name="Bae J.-W."/>
        </authorList>
    </citation>
    <scope>NUCLEOTIDE SEQUENCE [LARGE SCALE GENOMIC DNA]</scope>
    <source>
        <strain evidence="2 3">KCTC 23642</strain>
    </source>
</reference>
<dbReference type="Gene3D" id="3.30.70.2970">
    <property type="entry name" value="Protein of unknown function (DUF541), domain 2"/>
    <property type="match status" value="1"/>
</dbReference>
<dbReference type="RefSeq" id="WP_187537959.1">
    <property type="nucleotide sequence ID" value="NZ_BAABJT010000001.1"/>
</dbReference>
<dbReference type="Proteomes" id="UP000515971">
    <property type="component" value="Chromosome"/>
</dbReference>
<evidence type="ECO:0000313" key="3">
    <source>
        <dbReference type="Proteomes" id="UP000515971"/>
    </source>
</evidence>
<dbReference type="Pfam" id="PF04402">
    <property type="entry name" value="SIMPL"/>
    <property type="match status" value="1"/>
</dbReference>